<sequence>MEILEFLKQLYVSRMPLWQGRCGGVVVVVAGSMQIKVVNKPLNDLIMHFSTFREKERPQTTPTHFSPFLRLEDLGFGLALLDLRTSGKNPKKEDSSALGDSSFDSRKVMIGIL</sequence>
<dbReference type="Proteomes" id="UP000011115">
    <property type="component" value="Unassembled WGS sequence"/>
</dbReference>
<dbReference type="EnsemblPlants" id="PGSC0003DMT400088133">
    <property type="protein sequence ID" value="PGSC0003DMT400088133"/>
    <property type="gene ID" value="PGSC0003DMG400037704"/>
</dbReference>
<organism evidence="1 2">
    <name type="scientific">Solanum tuberosum</name>
    <name type="common">Potato</name>
    <dbReference type="NCBI Taxonomy" id="4113"/>
    <lineage>
        <taxon>Eukaryota</taxon>
        <taxon>Viridiplantae</taxon>
        <taxon>Streptophyta</taxon>
        <taxon>Embryophyta</taxon>
        <taxon>Tracheophyta</taxon>
        <taxon>Spermatophyta</taxon>
        <taxon>Magnoliopsida</taxon>
        <taxon>eudicotyledons</taxon>
        <taxon>Gunneridae</taxon>
        <taxon>Pentapetalae</taxon>
        <taxon>asterids</taxon>
        <taxon>lamiids</taxon>
        <taxon>Solanales</taxon>
        <taxon>Solanaceae</taxon>
        <taxon>Solanoideae</taxon>
        <taxon>Solaneae</taxon>
        <taxon>Solanum</taxon>
    </lineage>
</organism>
<evidence type="ECO:0000313" key="2">
    <source>
        <dbReference type="Proteomes" id="UP000011115"/>
    </source>
</evidence>
<dbReference type="AlphaFoldDB" id="M1DFB0"/>
<reference evidence="2" key="1">
    <citation type="journal article" date="2011" name="Nature">
        <title>Genome sequence and analysis of the tuber crop potato.</title>
        <authorList>
            <consortium name="The Potato Genome Sequencing Consortium"/>
        </authorList>
    </citation>
    <scope>NUCLEOTIDE SEQUENCE [LARGE SCALE GENOMIC DNA]</scope>
    <source>
        <strain evidence="2">cv. DM1-3 516 R44</strain>
    </source>
</reference>
<dbReference type="InParanoid" id="M1DFB0"/>
<proteinExistence type="predicted"/>
<accession>M1DFB0</accession>
<name>M1DFB0_SOLTU</name>
<dbReference type="PaxDb" id="4113-PGSC0003DMT400088133"/>
<dbReference type="HOGENOM" id="CLU_2137914_0_0_1"/>
<keyword evidence="2" id="KW-1185">Reference proteome</keyword>
<dbReference type="Gramene" id="PGSC0003DMT400088133">
    <property type="protein sequence ID" value="PGSC0003DMT400088133"/>
    <property type="gene ID" value="PGSC0003DMG400037704"/>
</dbReference>
<reference evidence="1" key="2">
    <citation type="submission" date="2015-06" db="UniProtKB">
        <authorList>
            <consortium name="EnsemblPlants"/>
        </authorList>
    </citation>
    <scope>IDENTIFICATION</scope>
    <source>
        <strain evidence="1">DM1-3 516 R44</strain>
    </source>
</reference>
<evidence type="ECO:0000313" key="1">
    <source>
        <dbReference type="EnsemblPlants" id="PGSC0003DMT400088133"/>
    </source>
</evidence>
<protein>
    <submittedName>
        <fullName evidence="1">Uncharacterized protein</fullName>
    </submittedName>
</protein>